<accession>A0A410Q9P8</accession>
<keyword evidence="2" id="KW-1185">Reference proteome</keyword>
<protein>
    <submittedName>
        <fullName evidence="1">Uncharacterized protein</fullName>
    </submittedName>
</protein>
<evidence type="ECO:0000313" key="1">
    <source>
        <dbReference type="EMBL" id="QAT60604.1"/>
    </source>
</evidence>
<sequence length="93" mass="10778">MNTKMESPYEPSTHEQIKEFKEVTILKLKKAKFESEKQKFIASLGAISYEKVKKGEITDPDIITISDHIIKLDEKIDEISDNISKNKKLFYNS</sequence>
<gene>
    <name evidence="1" type="ORF">EQM13_02940</name>
</gene>
<reference evidence="2" key="1">
    <citation type="submission" date="2019-01" db="EMBL/GenBank/DDBJ databases">
        <title>Draft genomes of a novel of Sporanaerobacter strains.</title>
        <authorList>
            <person name="Ma S."/>
        </authorList>
    </citation>
    <scope>NUCLEOTIDE SEQUENCE [LARGE SCALE GENOMIC DNA]</scope>
    <source>
        <strain evidence="2">NJN-17</strain>
    </source>
</reference>
<name>A0A410Q9P8_9FIRM</name>
<dbReference type="RefSeq" id="WP_128751912.1">
    <property type="nucleotide sequence ID" value="NZ_CP035282.1"/>
</dbReference>
<dbReference type="Proteomes" id="UP000287969">
    <property type="component" value="Chromosome"/>
</dbReference>
<dbReference type="AlphaFoldDB" id="A0A410Q9P8"/>
<dbReference type="KEGG" id="spoa:EQM13_02940"/>
<dbReference type="EMBL" id="CP035282">
    <property type="protein sequence ID" value="QAT60604.1"/>
    <property type="molecule type" value="Genomic_DNA"/>
</dbReference>
<evidence type="ECO:0000313" key="2">
    <source>
        <dbReference type="Proteomes" id="UP000287969"/>
    </source>
</evidence>
<proteinExistence type="predicted"/>
<organism evidence="1 2">
    <name type="scientific">Acidilutibacter cellobiosedens</name>
    <dbReference type="NCBI Taxonomy" id="2507161"/>
    <lineage>
        <taxon>Bacteria</taxon>
        <taxon>Bacillati</taxon>
        <taxon>Bacillota</taxon>
        <taxon>Tissierellia</taxon>
        <taxon>Tissierellales</taxon>
        <taxon>Acidilutibacteraceae</taxon>
        <taxon>Acidilutibacter</taxon>
    </lineage>
</organism>